<proteinExistence type="predicted"/>
<dbReference type="AlphaFoldDB" id="A0A364L968"/>
<organism evidence="4 5">
    <name type="scientific">Talaromyces amestolkiae</name>
    <dbReference type="NCBI Taxonomy" id="1196081"/>
    <lineage>
        <taxon>Eukaryota</taxon>
        <taxon>Fungi</taxon>
        <taxon>Dikarya</taxon>
        <taxon>Ascomycota</taxon>
        <taxon>Pezizomycotina</taxon>
        <taxon>Eurotiomycetes</taxon>
        <taxon>Eurotiomycetidae</taxon>
        <taxon>Eurotiales</taxon>
        <taxon>Trichocomaceae</taxon>
        <taxon>Talaromyces</taxon>
        <taxon>Talaromyces sect. Talaromyces</taxon>
    </lineage>
</organism>
<dbReference type="CDD" id="cd12087">
    <property type="entry name" value="TM_EGFR-like"/>
    <property type="match status" value="1"/>
</dbReference>
<dbReference type="RefSeq" id="XP_040736765.1">
    <property type="nucleotide sequence ID" value="XM_040881049.1"/>
</dbReference>
<dbReference type="STRING" id="1196081.A0A364L968"/>
<evidence type="ECO:0000256" key="2">
    <source>
        <dbReference type="SAM" id="Phobius"/>
    </source>
</evidence>
<comment type="caution">
    <text evidence="4">The sequence shown here is derived from an EMBL/GenBank/DDBJ whole genome shotgun (WGS) entry which is preliminary data.</text>
</comment>
<dbReference type="EMBL" id="MIKG01000018">
    <property type="protein sequence ID" value="RAO72251.1"/>
    <property type="molecule type" value="Genomic_DNA"/>
</dbReference>
<protein>
    <recommendedName>
        <fullName evidence="3">Apple domain-containing protein</fullName>
    </recommendedName>
</protein>
<dbReference type="GeneID" id="63797477"/>
<name>A0A364L968_TALAM</name>
<keyword evidence="2" id="KW-1133">Transmembrane helix</keyword>
<evidence type="ECO:0000256" key="1">
    <source>
        <dbReference type="SAM" id="MobiDB-lite"/>
    </source>
</evidence>
<keyword evidence="5" id="KW-1185">Reference proteome</keyword>
<keyword evidence="2" id="KW-0472">Membrane</keyword>
<reference evidence="4 5" key="1">
    <citation type="journal article" date="2017" name="Biotechnol. Biofuels">
        <title>Differential beta-glucosidase expression as a function of carbon source availability in Talaromyces amestolkiae: a genomic and proteomic approach.</title>
        <authorList>
            <person name="de Eugenio L.I."/>
            <person name="Mendez-Liter J.A."/>
            <person name="Nieto-Dominguez M."/>
            <person name="Alonso L."/>
            <person name="Gil-Munoz J."/>
            <person name="Barriuso J."/>
            <person name="Prieto A."/>
            <person name="Martinez M.J."/>
        </authorList>
    </citation>
    <scope>NUCLEOTIDE SEQUENCE [LARGE SCALE GENOMIC DNA]</scope>
    <source>
        <strain evidence="4 5">CIB</strain>
    </source>
</reference>
<feature type="region of interest" description="Disordered" evidence="1">
    <location>
        <begin position="336"/>
        <end position="359"/>
    </location>
</feature>
<evidence type="ECO:0000313" key="4">
    <source>
        <dbReference type="EMBL" id="RAO72251.1"/>
    </source>
</evidence>
<accession>A0A364L968</accession>
<dbReference type="Proteomes" id="UP000249363">
    <property type="component" value="Unassembled WGS sequence"/>
</dbReference>
<evidence type="ECO:0000259" key="3">
    <source>
        <dbReference type="Pfam" id="PF00024"/>
    </source>
</evidence>
<dbReference type="InterPro" id="IPR003609">
    <property type="entry name" value="Pan_app"/>
</dbReference>
<keyword evidence="2" id="KW-0812">Transmembrane</keyword>
<gene>
    <name evidence="4" type="ORF">BHQ10_008263</name>
</gene>
<feature type="domain" description="Apple" evidence="3">
    <location>
        <begin position="14"/>
        <end position="58"/>
    </location>
</feature>
<dbReference type="Pfam" id="PF00024">
    <property type="entry name" value="PAN_1"/>
    <property type="match status" value="1"/>
</dbReference>
<dbReference type="OrthoDB" id="4224298at2759"/>
<sequence>MYCGIDLLAAEVGNTVEASVSDCMDHCSWFQPRCFGVTYYTQNQTCSYKGDGVNSTMLSTSKSDNVNVNSAIAYANQMVALDGTCPYQNNSVIETSEGMPFRIVCDQDMAGWGDYFPWGYDYRPHTETMSECMEICSQAHPLCLGVSWNSDLSAGFGNCYLKNSQNGSLSSDTIHTHSALVNLPSLDACDSVSDPQQIFSNDKTFNVTCFEGRVGSSNITSVYSANITGCIDECATYNGTESCLAVFYDNSFDDGFENCYLLNDTGTEIAPLNSTYAELVSSDNSTSTSTPDSSDNSSSSKAWVAGPVVGAVAAVTIVALGFLWWRRRAGRRQDTKFTPIELDQSPPPHKPVELSGLSQNRVPEMDGETVVRHELA</sequence>
<evidence type="ECO:0000313" key="5">
    <source>
        <dbReference type="Proteomes" id="UP000249363"/>
    </source>
</evidence>
<feature type="transmembrane region" description="Helical" evidence="2">
    <location>
        <begin position="302"/>
        <end position="325"/>
    </location>
</feature>